<dbReference type="AlphaFoldDB" id="A0A6G7GN12"/>
<evidence type="ECO:0000313" key="1">
    <source>
        <dbReference type="EMBL" id="QII10587.1"/>
    </source>
</evidence>
<organism evidence="1 2">
    <name type="scientific">Kuenenia stuttgartiensis</name>
    <dbReference type="NCBI Taxonomy" id="174633"/>
    <lineage>
        <taxon>Bacteria</taxon>
        <taxon>Pseudomonadati</taxon>
        <taxon>Planctomycetota</taxon>
        <taxon>Candidatus Brocadiia</taxon>
        <taxon>Candidatus Brocadiales</taxon>
        <taxon>Candidatus Brocadiaceae</taxon>
        <taxon>Candidatus Kuenenia</taxon>
    </lineage>
</organism>
<accession>A0A6G7GN12</accession>
<dbReference type="EMBL" id="CP049055">
    <property type="protein sequence ID" value="QII10587.1"/>
    <property type="molecule type" value="Genomic_DNA"/>
</dbReference>
<proteinExistence type="predicted"/>
<dbReference type="Proteomes" id="UP000501926">
    <property type="component" value="Chromosome"/>
</dbReference>
<name>A0A6G7GN12_KUEST</name>
<gene>
    <name evidence="1" type="ORF">KsCSTR_12080</name>
</gene>
<protein>
    <submittedName>
        <fullName evidence="1">Uncharacterized protein</fullName>
    </submittedName>
</protein>
<sequence>MTLRWMGGKEMHSASHFSEVLYHNKGGDKYVEVEDVL</sequence>
<evidence type="ECO:0000313" key="2">
    <source>
        <dbReference type="Proteomes" id="UP000501926"/>
    </source>
</evidence>
<reference evidence="1 2" key="1">
    <citation type="submission" date="2020-02" db="EMBL/GenBank/DDBJ databases">
        <title>Newly sequenced genome of strain CSTR1 showed variability in Candidatus Kuenenia stuttgartiensis genomes.</title>
        <authorList>
            <person name="Ding C."/>
            <person name="Adrian L."/>
        </authorList>
    </citation>
    <scope>NUCLEOTIDE SEQUENCE [LARGE SCALE GENOMIC DNA]</scope>
    <source>
        <strain evidence="1 2">CSTR1</strain>
    </source>
</reference>